<dbReference type="Gene3D" id="3.20.20.150">
    <property type="entry name" value="Divalent-metal-dependent TIM barrel enzymes"/>
    <property type="match status" value="1"/>
</dbReference>
<feature type="domain" description="Xylose isomerase-like TIM barrel" evidence="9">
    <location>
        <begin position="25"/>
        <end position="259"/>
    </location>
</feature>
<feature type="active site" description="Proton donor/acceptor" evidence="8">
    <location>
        <position position="145"/>
    </location>
</feature>
<evidence type="ECO:0000256" key="3">
    <source>
        <dbReference type="ARBA" id="ARBA00005962"/>
    </source>
</evidence>
<evidence type="ECO:0000256" key="2">
    <source>
        <dbReference type="ARBA" id="ARBA00002968"/>
    </source>
</evidence>
<name>A0A6J2TZI3_DROLE</name>
<dbReference type="EC" id="5.3.1.22" evidence="4 7"/>
<evidence type="ECO:0000313" key="11">
    <source>
        <dbReference type="RefSeq" id="XP_030381891.1"/>
    </source>
</evidence>
<organism evidence="10 11">
    <name type="scientific">Drosophila lebanonensis</name>
    <name type="common">Fruit fly</name>
    <name type="synonym">Scaptodrosophila lebanonensis</name>
    <dbReference type="NCBI Taxonomy" id="7225"/>
    <lineage>
        <taxon>Eukaryota</taxon>
        <taxon>Metazoa</taxon>
        <taxon>Ecdysozoa</taxon>
        <taxon>Arthropoda</taxon>
        <taxon>Hexapoda</taxon>
        <taxon>Insecta</taxon>
        <taxon>Pterygota</taxon>
        <taxon>Neoptera</taxon>
        <taxon>Endopterygota</taxon>
        <taxon>Diptera</taxon>
        <taxon>Brachycera</taxon>
        <taxon>Muscomorpha</taxon>
        <taxon>Ephydroidea</taxon>
        <taxon>Drosophilidae</taxon>
        <taxon>Scaptodrosophila</taxon>
    </lineage>
</organism>
<evidence type="ECO:0000256" key="4">
    <source>
        <dbReference type="ARBA" id="ARBA00012570"/>
    </source>
</evidence>
<dbReference type="RefSeq" id="XP_030381891.1">
    <property type="nucleotide sequence ID" value="XM_030526031.1"/>
</dbReference>
<evidence type="ECO:0000313" key="10">
    <source>
        <dbReference type="Proteomes" id="UP000504634"/>
    </source>
</evidence>
<evidence type="ECO:0000256" key="1">
    <source>
        <dbReference type="ARBA" id="ARBA00000476"/>
    </source>
</evidence>
<dbReference type="AlphaFoldDB" id="A0A6J2TZI3"/>
<dbReference type="FunFam" id="3.20.20.150:FF:000007">
    <property type="entry name" value="Hydroxypyruvate isomerase"/>
    <property type="match status" value="1"/>
</dbReference>
<dbReference type="OrthoDB" id="4214675at2759"/>
<dbReference type="PANTHER" id="PTHR43489">
    <property type="entry name" value="ISOMERASE"/>
    <property type="match status" value="1"/>
</dbReference>
<reference evidence="11" key="1">
    <citation type="submission" date="2025-08" db="UniProtKB">
        <authorList>
            <consortium name="RefSeq"/>
        </authorList>
    </citation>
    <scope>IDENTIFICATION</scope>
    <source>
        <strain evidence="11">11010-0011.00</strain>
        <tissue evidence="11">Whole body</tissue>
    </source>
</reference>
<dbReference type="PANTHER" id="PTHR43489:SF6">
    <property type="entry name" value="HYDROXYPYRUVATE ISOMERASE-RELATED"/>
    <property type="match status" value="1"/>
</dbReference>
<dbReference type="SUPFAM" id="SSF51658">
    <property type="entry name" value="Xylose isomerase-like"/>
    <property type="match status" value="1"/>
</dbReference>
<dbReference type="InterPro" id="IPR036237">
    <property type="entry name" value="Xyl_isomerase-like_sf"/>
</dbReference>
<accession>A0A6J2TZI3</accession>
<dbReference type="Proteomes" id="UP000504634">
    <property type="component" value="Unplaced"/>
</dbReference>
<dbReference type="GO" id="GO:0008903">
    <property type="term" value="F:hydroxypyruvate isomerase activity"/>
    <property type="evidence" value="ECO:0007669"/>
    <property type="project" value="UniProtKB-EC"/>
</dbReference>
<dbReference type="PIRSF" id="PIRSF006241">
    <property type="entry name" value="HyI"/>
    <property type="match status" value="1"/>
</dbReference>
<evidence type="ECO:0000256" key="6">
    <source>
        <dbReference type="ARBA" id="ARBA00023235"/>
    </source>
</evidence>
<comment type="function">
    <text evidence="2 7">Catalyzes the reversible isomerization between hydroxypyruvate and 2-hydroxy-3-oxopropanoate (also termed tartronate semialdehyde).</text>
</comment>
<dbReference type="Pfam" id="PF01261">
    <property type="entry name" value="AP_endonuc_2"/>
    <property type="match status" value="1"/>
</dbReference>
<feature type="active site" description="Proton donor/acceptor" evidence="8">
    <location>
        <position position="243"/>
    </location>
</feature>
<dbReference type="GeneID" id="115629549"/>
<evidence type="ECO:0000256" key="8">
    <source>
        <dbReference type="PIRSR" id="PIRSR006241-50"/>
    </source>
</evidence>
<evidence type="ECO:0000259" key="9">
    <source>
        <dbReference type="Pfam" id="PF01261"/>
    </source>
</evidence>
<proteinExistence type="inferred from homology"/>
<keyword evidence="6 7" id="KW-0413">Isomerase</keyword>
<comment type="similarity">
    <text evidence="3 7">Belongs to the hyi family.</text>
</comment>
<dbReference type="InterPro" id="IPR013022">
    <property type="entry name" value="Xyl_isomerase-like_TIM-brl"/>
</dbReference>
<keyword evidence="10" id="KW-1185">Reference proteome</keyword>
<gene>
    <name evidence="11" type="primary">LOC115629549</name>
</gene>
<comment type="catalytic activity">
    <reaction evidence="1 7">
        <text>3-hydroxypyruvate = 2-hydroxy-3-oxopropanoate</text>
        <dbReference type="Rhea" id="RHEA:11952"/>
        <dbReference type="ChEBI" id="CHEBI:17180"/>
        <dbReference type="ChEBI" id="CHEBI:57978"/>
        <dbReference type="EC" id="5.3.1.22"/>
    </reaction>
</comment>
<dbReference type="InterPro" id="IPR026040">
    <property type="entry name" value="HyI-like"/>
</dbReference>
<evidence type="ECO:0000256" key="7">
    <source>
        <dbReference type="PIRNR" id="PIRNR006241"/>
    </source>
</evidence>
<protein>
    <recommendedName>
        <fullName evidence="5 7">Putative hydroxypyruvate isomerase</fullName>
        <ecNumber evidence="4 7">5.3.1.22</ecNumber>
    </recommendedName>
</protein>
<evidence type="ECO:0000256" key="5">
    <source>
        <dbReference type="ARBA" id="ARBA00017985"/>
    </source>
</evidence>
<dbReference type="InterPro" id="IPR050417">
    <property type="entry name" value="Sugar_Epim/Isomerase"/>
</dbReference>
<sequence length="264" mass="30012">MTLRFAANLNFLFGESSTSIAERIRKAHIYGFKAVEIPYPEHEVDDVVKATNETGICVSLINIALDKTRDDLKFGSASIPGEEILFKKQLDKTIEFATLVNCKKIHLMAGIVVNGLNTEQLKVYISNLKIASEILNKSNMIGLIEPINKYAISTYFLNSYEKAYLAIKEISNDNIKLMVDFYHLQHIRGNVTKALEEYQAEIGHFQIAQVPNRNEPDTQGELNYRYIFEKILELDYDGWIGCEYTPKATTVEGLNWISKYGLTL</sequence>
<dbReference type="GO" id="GO:0046487">
    <property type="term" value="P:glyoxylate metabolic process"/>
    <property type="evidence" value="ECO:0007669"/>
    <property type="project" value="TreeGrafter"/>
</dbReference>